<dbReference type="Pfam" id="PF05348">
    <property type="entry name" value="UMP1"/>
    <property type="match status" value="1"/>
</dbReference>
<proteinExistence type="inferred from homology"/>
<evidence type="ECO:0000256" key="3">
    <source>
        <dbReference type="SAM" id="MobiDB-lite"/>
    </source>
</evidence>
<dbReference type="GO" id="GO:0005737">
    <property type="term" value="C:cytoplasm"/>
    <property type="evidence" value="ECO:0007669"/>
    <property type="project" value="TreeGrafter"/>
</dbReference>
<organism evidence="4 5">
    <name type="scientific">Lachancea fermentati</name>
    <name type="common">Zygosaccharomyces fermentati</name>
    <dbReference type="NCBI Taxonomy" id="4955"/>
    <lineage>
        <taxon>Eukaryota</taxon>
        <taxon>Fungi</taxon>
        <taxon>Dikarya</taxon>
        <taxon>Ascomycota</taxon>
        <taxon>Saccharomycotina</taxon>
        <taxon>Saccharomycetes</taxon>
        <taxon>Saccharomycetales</taxon>
        <taxon>Saccharomycetaceae</taxon>
        <taxon>Lachancea</taxon>
    </lineage>
</organism>
<dbReference type="AlphaFoldDB" id="A0A1G4MIE9"/>
<evidence type="ECO:0000256" key="1">
    <source>
        <dbReference type="ARBA" id="ARBA00023186"/>
    </source>
</evidence>
<evidence type="ECO:0000256" key="2">
    <source>
        <dbReference type="ARBA" id="ARBA00043974"/>
    </source>
</evidence>
<sequence length="148" mass="16299">MNIVPPSSFKSNISTTQEATATSNAAPALPDTLREQKAAIPLSTQLNGKHPLENTLRNWENTQHQRQLEQYRQIFGIAEPIKREMELRIVESSDFNPLSSAGGSIHRDILLNKEASVDWEDIYPGTGLASGVNLGADIHAKIEKQLGI</sequence>
<feature type="region of interest" description="Disordered" evidence="3">
    <location>
        <begin position="1"/>
        <end position="29"/>
    </location>
</feature>
<reference evidence="4 5" key="1">
    <citation type="submission" date="2016-03" db="EMBL/GenBank/DDBJ databases">
        <authorList>
            <person name="Devillers H."/>
        </authorList>
    </citation>
    <scope>NUCLEOTIDE SEQUENCE [LARGE SCALE GENOMIC DNA]</scope>
    <source>
        <strain evidence="4">CBS 6772</strain>
    </source>
</reference>
<dbReference type="GO" id="GO:0005634">
    <property type="term" value="C:nucleus"/>
    <property type="evidence" value="ECO:0007669"/>
    <property type="project" value="TreeGrafter"/>
</dbReference>
<evidence type="ECO:0000313" key="5">
    <source>
        <dbReference type="Proteomes" id="UP000190831"/>
    </source>
</evidence>
<protein>
    <submittedName>
        <fullName evidence="4">LAFE_0G15148g1_1</fullName>
    </submittedName>
</protein>
<dbReference type="PANTHER" id="PTHR12828:SF3">
    <property type="entry name" value="PROTEASOME MATURATION PROTEIN"/>
    <property type="match status" value="1"/>
</dbReference>
<dbReference type="OrthoDB" id="15001at2759"/>
<dbReference type="STRING" id="4955.A0A1G4MIE9"/>
<dbReference type="Proteomes" id="UP000190831">
    <property type="component" value="Chromosome G"/>
</dbReference>
<dbReference type="EMBL" id="LT598486">
    <property type="protein sequence ID" value="SCW03650.1"/>
    <property type="molecule type" value="Genomic_DNA"/>
</dbReference>
<comment type="similarity">
    <text evidence="2">Belongs to the POMP/UMP1 family.</text>
</comment>
<accession>A0A1G4MIE9</accession>
<gene>
    <name evidence="4" type="ORF">LAFE_0G15148G</name>
</gene>
<name>A0A1G4MIE9_LACFM</name>
<dbReference type="InterPro" id="IPR008012">
    <property type="entry name" value="Ump1"/>
</dbReference>
<evidence type="ECO:0000313" key="4">
    <source>
        <dbReference type="EMBL" id="SCW03650.1"/>
    </source>
</evidence>
<dbReference type="PANTHER" id="PTHR12828">
    <property type="entry name" value="PROTEASOME MATURATION PROTEIN UMP1"/>
    <property type="match status" value="1"/>
</dbReference>
<keyword evidence="1" id="KW-0143">Chaperone</keyword>
<dbReference type="OMA" id="MSMRIVP"/>
<dbReference type="GO" id="GO:0043248">
    <property type="term" value="P:proteasome assembly"/>
    <property type="evidence" value="ECO:0007669"/>
    <property type="project" value="InterPro"/>
</dbReference>
<keyword evidence="5" id="KW-1185">Reference proteome</keyword>
<feature type="compositionally biased region" description="Polar residues" evidence="3">
    <location>
        <begin position="8"/>
        <end position="25"/>
    </location>
</feature>